<evidence type="ECO:0000256" key="1">
    <source>
        <dbReference type="SAM" id="MobiDB-lite"/>
    </source>
</evidence>
<feature type="region of interest" description="Disordered" evidence="1">
    <location>
        <begin position="28"/>
        <end position="52"/>
    </location>
</feature>
<reference evidence="2 3" key="1">
    <citation type="submission" date="2024-02" db="EMBL/GenBank/DDBJ databases">
        <title>High-quality chromosome-scale genome assembly of Pensacola bahiagrass (Paspalum notatum Flugge var. saurae).</title>
        <authorList>
            <person name="Vega J.M."/>
            <person name="Podio M."/>
            <person name="Orjuela J."/>
            <person name="Siena L.A."/>
            <person name="Pessino S.C."/>
            <person name="Combes M.C."/>
            <person name="Mariac C."/>
            <person name="Albertini E."/>
            <person name="Pupilli F."/>
            <person name="Ortiz J.P.A."/>
            <person name="Leblanc O."/>
        </authorList>
    </citation>
    <scope>NUCLEOTIDE SEQUENCE [LARGE SCALE GENOMIC DNA]</scope>
    <source>
        <strain evidence="2">R1</strain>
        <tissue evidence="2">Leaf</tissue>
    </source>
</reference>
<dbReference type="EMBL" id="CP144746">
    <property type="protein sequence ID" value="WVZ55773.1"/>
    <property type="molecule type" value="Genomic_DNA"/>
</dbReference>
<sequence>MQELFPVFSSGYLLVKLFHRNKLPTLRRTTRRRPGNLGIDENTPSSPFCSSMEPKMSYADPSKVSDNRRGRVTPAGGLIFESDGYFSSPGGPTLITRGVVLSSTSSFVPAAAAAAAVGLDDVATSMLCSSLTLSRAAASLMRRHSSSCFVHLTAVSLSPTTPLSSAFSLRASSSASFATLVSLTACFRMSRSLATSPRQDRCDSSSRAFSRRASASSASVDFMHAVNPASLPRHAANDSSASPRSRATSSDAARSRSSLRFPDMCSRSASSRAASASWCARASCCFVACSSALTSLSAITNSSIAFLLFSSAASATRSSPWTRCRSRSCRFLGVETGVRATSSRWAWTVSCSDAISSLASSSEILVSSSCFVCSASESSIRFSDSRDAASSASSFSIMARSLAEASAFQSVTSRTRCARSRSSRTIRSSPRSWATCCSMSRRLPCIVSSSLQDYLHGVSEQGILDTGGASAIGNAQKFEACR</sequence>
<dbReference type="Proteomes" id="UP001341281">
    <property type="component" value="Chromosome 02"/>
</dbReference>
<gene>
    <name evidence="2" type="ORF">U9M48_006395</name>
</gene>
<organism evidence="2 3">
    <name type="scientific">Paspalum notatum var. saurae</name>
    <dbReference type="NCBI Taxonomy" id="547442"/>
    <lineage>
        <taxon>Eukaryota</taxon>
        <taxon>Viridiplantae</taxon>
        <taxon>Streptophyta</taxon>
        <taxon>Embryophyta</taxon>
        <taxon>Tracheophyta</taxon>
        <taxon>Spermatophyta</taxon>
        <taxon>Magnoliopsida</taxon>
        <taxon>Liliopsida</taxon>
        <taxon>Poales</taxon>
        <taxon>Poaceae</taxon>
        <taxon>PACMAD clade</taxon>
        <taxon>Panicoideae</taxon>
        <taxon>Andropogonodae</taxon>
        <taxon>Paspaleae</taxon>
        <taxon>Paspalinae</taxon>
        <taxon>Paspalum</taxon>
    </lineage>
</organism>
<feature type="compositionally biased region" description="Low complexity" evidence="1">
    <location>
        <begin position="239"/>
        <end position="255"/>
    </location>
</feature>
<feature type="region of interest" description="Disordered" evidence="1">
    <location>
        <begin position="232"/>
        <end position="255"/>
    </location>
</feature>
<evidence type="ECO:0000313" key="3">
    <source>
        <dbReference type="Proteomes" id="UP001341281"/>
    </source>
</evidence>
<name>A0AAQ3SM79_PASNO</name>
<accession>A0AAQ3SM79</accession>
<protein>
    <submittedName>
        <fullName evidence="2">Uncharacterized protein</fullName>
    </submittedName>
</protein>
<evidence type="ECO:0000313" key="2">
    <source>
        <dbReference type="EMBL" id="WVZ55773.1"/>
    </source>
</evidence>
<proteinExistence type="predicted"/>
<keyword evidence="3" id="KW-1185">Reference proteome</keyword>
<dbReference type="AlphaFoldDB" id="A0AAQ3SM79"/>